<keyword evidence="2" id="KW-1185">Reference proteome</keyword>
<reference evidence="1" key="1">
    <citation type="journal article" date="2020" name="Stud. Mycol.">
        <title>101 Dothideomycetes genomes: a test case for predicting lifestyles and emergence of pathogens.</title>
        <authorList>
            <person name="Haridas S."/>
            <person name="Albert R."/>
            <person name="Binder M."/>
            <person name="Bloem J."/>
            <person name="Labutti K."/>
            <person name="Salamov A."/>
            <person name="Andreopoulos B."/>
            <person name="Baker S."/>
            <person name="Barry K."/>
            <person name="Bills G."/>
            <person name="Bluhm B."/>
            <person name="Cannon C."/>
            <person name="Castanera R."/>
            <person name="Culley D."/>
            <person name="Daum C."/>
            <person name="Ezra D."/>
            <person name="Gonzalez J."/>
            <person name="Henrissat B."/>
            <person name="Kuo A."/>
            <person name="Liang C."/>
            <person name="Lipzen A."/>
            <person name="Lutzoni F."/>
            <person name="Magnuson J."/>
            <person name="Mondo S."/>
            <person name="Nolan M."/>
            <person name="Ohm R."/>
            <person name="Pangilinan J."/>
            <person name="Park H.-J."/>
            <person name="Ramirez L."/>
            <person name="Alfaro M."/>
            <person name="Sun H."/>
            <person name="Tritt A."/>
            <person name="Yoshinaga Y."/>
            <person name="Zwiers L.-H."/>
            <person name="Turgeon B."/>
            <person name="Goodwin S."/>
            <person name="Spatafora J."/>
            <person name="Crous P."/>
            <person name="Grigoriev I."/>
        </authorList>
    </citation>
    <scope>NUCLEOTIDE SEQUENCE</scope>
    <source>
        <strain evidence="1">CBS 525.71</strain>
    </source>
</reference>
<evidence type="ECO:0000313" key="1">
    <source>
        <dbReference type="EMBL" id="KAF2623217.1"/>
    </source>
</evidence>
<name>A0ACB6RPM6_9PLEO</name>
<proteinExistence type="predicted"/>
<dbReference type="EMBL" id="MU006738">
    <property type="protein sequence ID" value="KAF2623217.1"/>
    <property type="molecule type" value="Genomic_DNA"/>
</dbReference>
<accession>A0ACB6RPM6</accession>
<gene>
    <name evidence="1" type="ORF">BU25DRAFT_414485</name>
</gene>
<organism evidence="1 2">
    <name type="scientific">Macroventuria anomochaeta</name>
    <dbReference type="NCBI Taxonomy" id="301207"/>
    <lineage>
        <taxon>Eukaryota</taxon>
        <taxon>Fungi</taxon>
        <taxon>Dikarya</taxon>
        <taxon>Ascomycota</taxon>
        <taxon>Pezizomycotina</taxon>
        <taxon>Dothideomycetes</taxon>
        <taxon>Pleosporomycetidae</taxon>
        <taxon>Pleosporales</taxon>
        <taxon>Pleosporineae</taxon>
        <taxon>Didymellaceae</taxon>
        <taxon>Macroventuria</taxon>
    </lineage>
</organism>
<dbReference type="Proteomes" id="UP000799754">
    <property type="component" value="Unassembled WGS sequence"/>
</dbReference>
<comment type="caution">
    <text evidence="1">The sequence shown here is derived from an EMBL/GenBank/DDBJ whole genome shotgun (WGS) entry which is preliminary data.</text>
</comment>
<sequence>MVHQRQGWYPPALRWWNLILAILFCWTSIAVLQFYLHKSQTEGGLIFAAKINDIPLRRSFWYLYLPTIVAVIFSIFVVWIDHDAKRYEPYRQMSQSEGALAKDSILLHYPFDFVPFVPFVAAKRKHWLVFWASLTAVLTTFGIVPLQASILSVKQTTRTYPETFAVSSNFIPSSMQESGLGLRYAQSAYGILELNETLPSFMSRNYTLAPFKAKTSHAPSGNLDTWTTNTTVYSMDMQCQIVDTFVQVGCDKGCREFPTTYFNTSAGCTVGLPDFVNNTIGTPLRIRAGISDGKARYKTFSTVYAGYYKDRSFPNNVNTTLQNSPCKGTVVAAFIRNKSKDTDPPNNITAIACRPSYYEQNVEATINVVTKKPLELNFHGPKRPLSEVLFNSSLFEGTVASAISRSNDIDRSDNLPGTVLPNYREGNNDLDLSPYGPGSGLQLPHMAAMAIAISEHRIADFLDPIVLQEAYESAYRLLFVRSMVDVLATNFSDHTVETDGQRVVRTETLLFEPTFTYLVECLLGLVSLSAIALLCISIHESGYKKLIDEPGSIAATMAMVADDPRLISTFEDLDCCSTPYMKRKLLRRAYILDNHNSQPHIYEAPPPAEAQQSLLHDPGEGVMDEPQVIKAIKPAEFRSYVAVPFTSLFVALLIILAITFAKSQPQGLPLPSRNPITYNIVVKYLPTAAATLIEPMWILINRLLCVLQPLERLRRSQAPASVSISLNYTSLPPQLMITKALRAGHLTIAAVCAMALLANLLATSFAGLFYQQEVEIARPSLFTPPFEARFANISRSTNHGVSDSDPVAWRLGEANDTSQIVEAPFLASETNYTRNTTMPAWVDDAAMYVPFLISNSTAQVPGGGYKARTRYFAANPNCKPLVFDQDYRLRLAMNWTPTQGSNSSWTFAIKVPSRNATDVWCYAGREAEAVALGPYFRDQSEDTSPPRGKTAVELLRDINSRYASRYEADTCQSSAIVGWMRTIDFGEAKSNNTFLMACQPKLLVGEADVHVDSNGVLQSPATNRSLDADQSAQALSRYTTNGTDNLIAQSNRILFRSGFSGYHNDSFTGEKFHYFINRAAGDLRFTDPNAPLPTYEDVIEPLTKAYQRLFAIWLSVNKDILFVPASSTTAQIPGFVVAPEQRLFLVTPLFIISEVILGIYIIVSIVVYLRRPGAYLPRMPTSIAAIIALFASSAAVRDLQGTSHMTNKERNKYLKELDCRYGYGSYVGGDGSVHVGIEKAPFVRHRKNTTFEGSRVEKEMSKRKEGEGAATITTVTEYRDVPLVDMDNGRR</sequence>
<protein>
    <submittedName>
        <fullName evidence="1">Uncharacterized protein</fullName>
    </submittedName>
</protein>
<evidence type="ECO:0000313" key="2">
    <source>
        <dbReference type="Proteomes" id="UP000799754"/>
    </source>
</evidence>